<organism evidence="2">
    <name type="scientific">Mus musculus</name>
    <name type="common">Mouse</name>
    <dbReference type="NCBI Taxonomy" id="10090"/>
    <lineage>
        <taxon>Eukaryota</taxon>
        <taxon>Metazoa</taxon>
        <taxon>Chordata</taxon>
        <taxon>Craniata</taxon>
        <taxon>Vertebrata</taxon>
        <taxon>Euteleostomi</taxon>
        <taxon>Mammalia</taxon>
        <taxon>Eutheria</taxon>
        <taxon>Euarchontoglires</taxon>
        <taxon>Glires</taxon>
        <taxon>Rodentia</taxon>
        <taxon>Myomorpha</taxon>
        <taxon>Muroidea</taxon>
        <taxon>Muridae</taxon>
        <taxon>Murinae</taxon>
        <taxon>Mus</taxon>
        <taxon>Mus</taxon>
    </lineage>
</organism>
<evidence type="ECO:0000256" key="1">
    <source>
        <dbReference type="SAM" id="SignalP"/>
    </source>
</evidence>
<dbReference type="EMBL" id="AK161480">
    <property type="protein sequence ID" value="BAE36416.1"/>
    <property type="molecule type" value="mRNA"/>
</dbReference>
<dbReference type="AGR" id="MGI:1914029"/>
<gene>
    <name evidence="3" type="primary">4933432I09Rik</name>
</gene>
<reference evidence="2" key="2">
    <citation type="journal article" date="2000" name="Genome Res.">
        <title>Normalization and subtraction of cap-trapper-selected cDNAs to prepare full-length cDNA libraries for rapid discovery of new genes.</title>
        <authorList>
            <person name="Carninci P."/>
            <person name="Shibata Y."/>
            <person name="Hayatsu N."/>
            <person name="Sugahara Y."/>
            <person name="Shibata K."/>
            <person name="Itoh M."/>
            <person name="Konno H."/>
            <person name="Okazaki Y."/>
            <person name="Muramatsu M."/>
            <person name="Hayashizaki Y."/>
        </authorList>
    </citation>
    <scope>NUCLEOTIDE SEQUENCE</scope>
    <source>
        <strain evidence="2">C57BL/6J</strain>
        <tissue evidence="2">Testis</tissue>
    </source>
</reference>
<evidence type="ECO:0000313" key="3">
    <source>
        <dbReference type="MGI" id="MGI:1914029"/>
    </source>
</evidence>
<reference evidence="2" key="8">
    <citation type="journal article" date="2005" name="Science">
        <title>Antisense Transcription in the Mammalian Transcriptome.</title>
        <authorList>
            <consortium name="RIKEN Genome Exploration Research Group and Genome Science Group (Genome Network Project Core Group) and the FANTOM Consortium"/>
        </authorList>
    </citation>
    <scope>NUCLEOTIDE SEQUENCE</scope>
    <source>
        <strain evidence="2">C57BL/6J</strain>
        <tissue evidence="2">Testis</tissue>
    </source>
</reference>
<evidence type="ECO:0008006" key="4">
    <source>
        <dbReference type="Google" id="ProtNLM"/>
    </source>
</evidence>
<accession>Q3TTA9</accession>
<dbReference type="MGI" id="MGI:1914029">
    <property type="gene designation" value="4933432I09Rik"/>
</dbReference>
<reference evidence="2" key="4">
    <citation type="journal article" date="2001" name="Nature">
        <title>Functional annotation of a full-length mouse cDNA collection.</title>
        <authorList>
            <consortium name="The RIKEN Genome Exploration Research Group Phase II Team and the FANTOM Consortium"/>
        </authorList>
    </citation>
    <scope>NUCLEOTIDE SEQUENCE</scope>
    <source>
        <strain evidence="2">C57BL/6J</strain>
        <tissue evidence="2">Testis</tissue>
    </source>
</reference>
<name>Q3TTA9_MOUSE</name>
<dbReference type="AlphaFoldDB" id="Q3TTA9"/>
<reference evidence="2" key="3">
    <citation type="journal article" date="2000" name="Genome Res.">
        <title>RIKEN integrated sequence analysis (RISA) system--384-format sequencing pipeline with 384 multicapillary sequencer.</title>
        <authorList>
            <person name="Shibata K."/>
            <person name="Itoh M."/>
            <person name="Aizawa K."/>
            <person name="Nagaoka S."/>
            <person name="Sasaki N."/>
            <person name="Carninci P."/>
            <person name="Konno H."/>
            <person name="Akiyama J."/>
            <person name="Nishi K."/>
            <person name="Kitsunai T."/>
            <person name="Tashiro H."/>
            <person name="Itoh M."/>
            <person name="Sumi N."/>
            <person name="Ishii Y."/>
            <person name="Nakamura S."/>
            <person name="Hazama M."/>
            <person name="Nishine T."/>
            <person name="Harada A."/>
            <person name="Yamamoto R."/>
            <person name="Matsumoto H."/>
            <person name="Sakaguchi S."/>
            <person name="Ikegami T."/>
            <person name="Kashiwagi K."/>
            <person name="Fujiwake S."/>
            <person name="Inoue K."/>
            <person name="Togawa Y."/>
            <person name="Izawa M."/>
            <person name="Ohara E."/>
            <person name="Watahiki M."/>
            <person name="Yoneda Y."/>
            <person name="Ishikawa T."/>
            <person name="Ozawa K."/>
            <person name="Tanaka T."/>
            <person name="Matsuura S."/>
            <person name="Kawai J."/>
            <person name="Okazaki Y."/>
            <person name="Muramatsu M."/>
            <person name="Inoue Y."/>
            <person name="Kira A."/>
            <person name="Hayashizaki Y."/>
        </authorList>
    </citation>
    <scope>NUCLEOTIDE SEQUENCE</scope>
    <source>
        <strain evidence="2">C57BL/6J</strain>
        <tissue evidence="2">Testis</tissue>
    </source>
</reference>
<evidence type="ECO:0000313" key="2">
    <source>
        <dbReference type="EMBL" id="BAE36416.1"/>
    </source>
</evidence>
<reference evidence="2" key="5">
    <citation type="journal article" date="2002" name="Nature">
        <title>Analysis of the mouse transcriptome based on functional annotation of 60,770 full-length cDNAs.</title>
        <authorList>
            <consortium name="The FANTOM Consortium and the RIKEN Genome Exploration Research Group Phase I and II Team"/>
        </authorList>
    </citation>
    <scope>NUCLEOTIDE SEQUENCE</scope>
    <source>
        <strain evidence="2">C57BL/6J</strain>
        <tissue evidence="2">Testis</tissue>
    </source>
</reference>
<proteinExistence type="evidence at transcript level"/>
<feature type="signal peptide" evidence="1">
    <location>
        <begin position="1"/>
        <end position="21"/>
    </location>
</feature>
<reference evidence="2" key="1">
    <citation type="journal article" date="1999" name="Methods Enzymol.">
        <title>High-efficiency full-length cDNA cloning.</title>
        <authorList>
            <person name="Carninci P."/>
            <person name="Hayashizaki Y."/>
        </authorList>
    </citation>
    <scope>NUCLEOTIDE SEQUENCE</scope>
    <source>
        <strain evidence="2">C57BL/6J</strain>
        <tissue evidence="2">Testis</tissue>
    </source>
</reference>
<feature type="chain" id="PRO_5004229652" description="Secreted protein" evidence="1">
    <location>
        <begin position="22"/>
        <end position="93"/>
    </location>
</feature>
<protein>
    <recommendedName>
        <fullName evidence="4">Secreted protein</fullName>
    </recommendedName>
</protein>
<reference evidence="2" key="6">
    <citation type="submission" date="2004-04" db="EMBL/GenBank/DDBJ databases">
        <authorList>
            <person name="Arakawa T."/>
            <person name="Carninci P."/>
            <person name="Fukuda S."/>
            <person name="Hashizume W."/>
            <person name="Hayashida K."/>
            <person name="Hori F."/>
            <person name="Iida J."/>
            <person name="Imamura K."/>
            <person name="Imotani K."/>
            <person name="Itoh M."/>
            <person name="Kanagawa S."/>
            <person name="Kawai J."/>
            <person name="Kojima M."/>
            <person name="Konno H."/>
            <person name="Murata M."/>
            <person name="Nakamura M."/>
            <person name="Ninomiya N."/>
            <person name="Nishiyori H."/>
            <person name="Nomura K."/>
            <person name="Ohno M."/>
            <person name="Sakazume N."/>
            <person name="Sano H."/>
            <person name="Sasaki D."/>
            <person name="Shibata K."/>
            <person name="Shiraki T."/>
            <person name="Tagami M."/>
            <person name="Tagami Y."/>
            <person name="Waki K."/>
            <person name="Watahiki A."/>
            <person name="Muramatsu M."/>
            <person name="Hayashizaki Y."/>
        </authorList>
    </citation>
    <scope>NUCLEOTIDE SEQUENCE</scope>
    <source>
        <strain evidence="2">C57BL/6J</strain>
        <tissue evidence="2">Testis</tissue>
    </source>
</reference>
<keyword evidence="1" id="KW-0732">Signal</keyword>
<sequence>MLCVTLFHLLGPCFLVPFISTQPHLAQLPSLTYCLPACGSHLCLDPQPHFFHIPGPYSLESFWARGLVFWREHGIQWSSCCPPQPHPTRQLRS</sequence>
<reference evidence="2" key="7">
    <citation type="journal article" date="2005" name="Science">
        <title>The Transcriptional Landscape of the Mammalian Genome.</title>
        <authorList>
            <consortium name="The FANTOM Consortium"/>
            <consortium name="Riken Genome Exploration Research Group and Genome Science Group (Genome Network Project Core Group)"/>
        </authorList>
    </citation>
    <scope>NUCLEOTIDE SEQUENCE</scope>
    <source>
        <strain evidence="2">C57BL/6J</strain>
        <tissue evidence="2">Testis</tissue>
    </source>
</reference>